<evidence type="ECO:0000313" key="1">
    <source>
        <dbReference type="EMBL" id="ENW74575.1"/>
    </source>
</evidence>
<evidence type="ECO:0008006" key="3">
    <source>
        <dbReference type="Google" id="ProtNLM"/>
    </source>
</evidence>
<dbReference type="HOGENOM" id="CLU_081494_0_0_6"/>
<dbReference type="PATRIC" id="fig|1217629.3.peg.992"/>
<evidence type="ECO:0000313" key="2">
    <source>
        <dbReference type="Proteomes" id="UP000013021"/>
    </source>
</evidence>
<reference evidence="1 2" key="1">
    <citation type="submission" date="2013-02" db="EMBL/GenBank/DDBJ databases">
        <title>The Genome Sequence of Acinetobacter baumannii NIPH 80.</title>
        <authorList>
            <consortium name="The Broad Institute Genome Sequencing Platform"/>
            <consortium name="The Broad Institute Genome Sequencing Center for Infectious Disease"/>
            <person name="Cerqueira G."/>
            <person name="Feldgarden M."/>
            <person name="Courvalin P."/>
            <person name="Perichon B."/>
            <person name="Grillot-Courvalin C."/>
            <person name="Clermont D."/>
            <person name="Rocha E."/>
            <person name="Yoon E.-J."/>
            <person name="Nemec A."/>
            <person name="Walker B."/>
            <person name="Young S.K."/>
            <person name="Zeng Q."/>
            <person name="Gargeya S."/>
            <person name="Fitzgerald M."/>
            <person name="Haas B."/>
            <person name="Abouelleil A."/>
            <person name="Alvarado L."/>
            <person name="Arachchi H.M."/>
            <person name="Berlin A.M."/>
            <person name="Chapman S.B."/>
            <person name="Dewar J."/>
            <person name="Goldberg J."/>
            <person name="Griggs A."/>
            <person name="Gujja S."/>
            <person name="Hansen M."/>
            <person name="Howarth C."/>
            <person name="Imamovic A."/>
            <person name="Larimer J."/>
            <person name="McCowan C."/>
            <person name="Murphy C."/>
            <person name="Neiman D."/>
            <person name="Pearson M."/>
            <person name="Priest M."/>
            <person name="Roberts A."/>
            <person name="Saif S."/>
            <person name="Shea T."/>
            <person name="Sisk P."/>
            <person name="Sykes S."/>
            <person name="Wortman J."/>
            <person name="Nusbaum C."/>
            <person name="Birren B."/>
        </authorList>
    </citation>
    <scope>NUCLEOTIDE SEQUENCE [LARGE SCALE GENOMIC DNA]</scope>
    <source>
        <strain evidence="1 2">NIPH 80</strain>
    </source>
</reference>
<dbReference type="RefSeq" id="WP_005137952.1">
    <property type="nucleotide sequence ID" value="NZ_KB849947.1"/>
</dbReference>
<name>N9L1G9_ACIBA</name>
<gene>
    <name evidence="1" type="ORF">F913_01034</name>
</gene>
<organism evidence="1 2">
    <name type="scientific">Acinetobacter baumannii NIPH 80</name>
    <dbReference type="NCBI Taxonomy" id="1217629"/>
    <lineage>
        <taxon>Bacteria</taxon>
        <taxon>Pseudomonadati</taxon>
        <taxon>Pseudomonadota</taxon>
        <taxon>Gammaproteobacteria</taxon>
        <taxon>Moraxellales</taxon>
        <taxon>Moraxellaceae</taxon>
        <taxon>Acinetobacter</taxon>
        <taxon>Acinetobacter calcoaceticus/baumannii complex</taxon>
    </lineage>
</organism>
<dbReference type="EMBL" id="APRE01000024">
    <property type="protein sequence ID" value="ENW74575.1"/>
    <property type="molecule type" value="Genomic_DNA"/>
</dbReference>
<proteinExistence type="predicted"/>
<sequence length="285" mass="31950">MIEMIEQDGYLSTLKEMSPTSGGISAKTYLAEVLWPDGEVIESFVKLFPVNTRIKEIINESFGFLLANSANLRQSSRAALIKLDVSEFSIDTSTDSFAQTNGFVYGWVTSSLGGKDLKKVYLKNPQEIANDEAQQIISLLDSWPNFKSLVAFDDCIGNIDRNIGNLIFIKKDDIGIIDHGQIFGVIDWQYESIDPTFNCTNYMLNAFKAQYNGTIIHPAIYQPILDVAARNSSFYDKDKVDIHGCITHIDQTIGSNLDKKIDDFFNYFEVRFATIATRLPHALAA</sequence>
<protein>
    <recommendedName>
        <fullName evidence="3">Aminoglycoside phosphotransferase domain-containing protein</fullName>
    </recommendedName>
</protein>
<dbReference type="AlphaFoldDB" id="N9L1G9"/>
<dbReference type="Proteomes" id="UP000013021">
    <property type="component" value="Unassembled WGS sequence"/>
</dbReference>
<accession>N9L1G9</accession>
<comment type="caution">
    <text evidence="1">The sequence shown here is derived from an EMBL/GenBank/DDBJ whole genome shotgun (WGS) entry which is preliminary data.</text>
</comment>